<comment type="subcellular location">
    <subcellularLocation>
        <location evidence="1">Endomembrane system</location>
        <topology evidence="1">Multi-pass membrane protein</topology>
    </subcellularLocation>
</comment>
<keyword evidence="9 13" id="KW-1133">Transmembrane helix</keyword>
<feature type="transmembrane region" description="Helical" evidence="13">
    <location>
        <begin position="196"/>
        <end position="218"/>
    </location>
</feature>
<keyword evidence="6" id="KW-0633">Potassium transport</keyword>
<comment type="caution">
    <text evidence="15">The sequence shown here is derived from an EMBL/GenBank/DDBJ whole genome shotgun (WGS) entry which is preliminary data.</text>
</comment>
<accession>A0A3S0AKK7</accession>
<evidence type="ECO:0000256" key="11">
    <source>
        <dbReference type="ARBA" id="ARBA00023136"/>
    </source>
</evidence>
<proteinExistence type="inferred from homology"/>
<dbReference type="PANTHER" id="PTHR46157:SF4">
    <property type="entry name" value="K(+) EFFLUX ANTIPORTER 3, CHLOROPLASTIC"/>
    <property type="match status" value="1"/>
</dbReference>
<organism evidence="15 16">
    <name type="scientific">Arenibacter aquaticus</name>
    <dbReference type="NCBI Taxonomy" id="2489054"/>
    <lineage>
        <taxon>Bacteria</taxon>
        <taxon>Pseudomonadati</taxon>
        <taxon>Bacteroidota</taxon>
        <taxon>Flavobacteriia</taxon>
        <taxon>Flavobacteriales</taxon>
        <taxon>Flavobacteriaceae</taxon>
        <taxon>Arenibacter</taxon>
    </lineage>
</organism>
<dbReference type="Gene3D" id="1.20.1530.20">
    <property type="match status" value="1"/>
</dbReference>
<dbReference type="OrthoDB" id="9781411at2"/>
<dbReference type="InterPro" id="IPR006153">
    <property type="entry name" value="Cation/H_exchanger_TM"/>
</dbReference>
<dbReference type="SUPFAM" id="SSF51735">
    <property type="entry name" value="NAD(P)-binding Rossmann-fold domains"/>
    <property type="match status" value="1"/>
</dbReference>
<keyword evidence="7 13" id="KW-0812">Transmembrane</keyword>
<evidence type="ECO:0000256" key="1">
    <source>
        <dbReference type="ARBA" id="ARBA00004127"/>
    </source>
</evidence>
<dbReference type="PRINTS" id="PR00335">
    <property type="entry name" value="KUPTAKETRKA"/>
</dbReference>
<dbReference type="EMBL" id="RQPJ01000021">
    <property type="protein sequence ID" value="RTE52307.1"/>
    <property type="molecule type" value="Genomic_DNA"/>
</dbReference>
<feature type="transmembrane region" description="Helical" evidence="13">
    <location>
        <begin position="309"/>
        <end position="329"/>
    </location>
</feature>
<comment type="similarity">
    <text evidence="2">Belongs to the monovalent cation:proton antiporter 2 (CPA2) transporter (TC 2.A.37) family.</text>
</comment>
<evidence type="ECO:0000256" key="6">
    <source>
        <dbReference type="ARBA" id="ARBA00022538"/>
    </source>
</evidence>
<dbReference type="Gene3D" id="3.40.50.720">
    <property type="entry name" value="NAD(P)-binding Rossmann-like Domain"/>
    <property type="match status" value="1"/>
</dbReference>
<evidence type="ECO:0000256" key="10">
    <source>
        <dbReference type="ARBA" id="ARBA00023065"/>
    </source>
</evidence>
<feature type="transmembrane region" description="Helical" evidence="13">
    <location>
        <begin position="115"/>
        <end position="135"/>
    </location>
</feature>
<evidence type="ECO:0000256" key="5">
    <source>
        <dbReference type="ARBA" id="ARBA00022475"/>
    </source>
</evidence>
<keyword evidence="8" id="KW-0630">Potassium</keyword>
<name>A0A3S0AKK7_9FLAO</name>
<dbReference type="PROSITE" id="PS51201">
    <property type="entry name" value="RCK_N"/>
    <property type="match status" value="1"/>
</dbReference>
<evidence type="ECO:0000313" key="16">
    <source>
        <dbReference type="Proteomes" id="UP000267585"/>
    </source>
</evidence>
<evidence type="ECO:0000256" key="8">
    <source>
        <dbReference type="ARBA" id="ARBA00022958"/>
    </source>
</evidence>
<dbReference type="GO" id="GO:0012505">
    <property type="term" value="C:endomembrane system"/>
    <property type="evidence" value="ECO:0007669"/>
    <property type="project" value="UniProtKB-SubCell"/>
</dbReference>
<evidence type="ECO:0000256" key="3">
    <source>
        <dbReference type="ARBA" id="ARBA00022448"/>
    </source>
</evidence>
<feature type="transmembrane region" description="Helical" evidence="13">
    <location>
        <begin position="56"/>
        <end position="75"/>
    </location>
</feature>
<feature type="transmembrane region" description="Helical" evidence="13">
    <location>
        <begin position="285"/>
        <end position="303"/>
    </location>
</feature>
<evidence type="ECO:0000256" key="7">
    <source>
        <dbReference type="ARBA" id="ARBA00022692"/>
    </source>
</evidence>
<keyword evidence="11 13" id="KW-0472">Membrane</keyword>
<dbReference type="Proteomes" id="UP000267585">
    <property type="component" value="Unassembled WGS sequence"/>
</dbReference>
<dbReference type="InterPro" id="IPR003148">
    <property type="entry name" value="RCK_N"/>
</dbReference>
<protein>
    <submittedName>
        <fullName evidence="15">Potassium transporter</fullName>
    </submittedName>
</protein>
<dbReference type="GO" id="GO:0005886">
    <property type="term" value="C:plasma membrane"/>
    <property type="evidence" value="ECO:0007669"/>
    <property type="project" value="InterPro"/>
</dbReference>
<dbReference type="FunFam" id="3.40.50.720:FF:000036">
    <property type="entry name" value="Glutathione-regulated potassium-efflux system protein KefB"/>
    <property type="match status" value="1"/>
</dbReference>
<dbReference type="InterPro" id="IPR004771">
    <property type="entry name" value="K/H_exchanger"/>
</dbReference>
<feature type="transmembrane region" description="Helical" evidence="13">
    <location>
        <begin position="147"/>
        <end position="171"/>
    </location>
</feature>
<dbReference type="NCBIfam" id="TIGR00932">
    <property type="entry name" value="2a37"/>
    <property type="match status" value="1"/>
</dbReference>
<dbReference type="InterPro" id="IPR006036">
    <property type="entry name" value="K_uptake_TrkA"/>
</dbReference>
<evidence type="ECO:0000256" key="2">
    <source>
        <dbReference type="ARBA" id="ARBA00005551"/>
    </source>
</evidence>
<keyword evidence="10" id="KW-0406">Ion transport</keyword>
<keyword evidence="4" id="KW-0050">Antiport</keyword>
<feature type="transmembrane region" description="Helical" evidence="13">
    <location>
        <begin position="254"/>
        <end position="273"/>
    </location>
</feature>
<evidence type="ECO:0000256" key="12">
    <source>
        <dbReference type="SAM" id="MobiDB-lite"/>
    </source>
</evidence>
<dbReference type="GO" id="GO:1902600">
    <property type="term" value="P:proton transmembrane transport"/>
    <property type="evidence" value="ECO:0007669"/>
    <property type="project" value="InterPro"/>
</dbReference>
<dbReference type="Pfam" id="PF02254">
    <property type="entry name" value="TrkA_N"/>
    <property type="match status" value="1"/>
</dbReference>
<dbReference type="GO" id="GO:0015297">
    <property type="term" value="F:antiporter activity"/>
    <property type="evidence" value="ECO:0007669"/>
    <property type="project" value="UniProtKB-KW"/>
</dbReference>
<feature type="region of interest" description="Disordered" evidence="12">
    <location>
        <begin position="612"/>
        <end position="632"/>
    </location>
</feature>
<dbReference type="InterPro" id="IPR038770">
    <property type="entry name" value="Na+/solute_symporter_sf"/>
</dbReference>
<evidence type="ECO:0000256" key="4">
    <source>
        <dbReference type="ARBA" id="ARBA00022449"/>
    </source>
</evidence>
<feature type="transmembrane region" description="Helical" evidence="13">
    <location>
        <begin position="31"/>
        <end position="50"/>
    </location>
</feature>
<dbReference type="GO" id="GO:0015079">
    <property type="term" value="F:potassium ion transmembrane transporter activity"/>
    <property type="evidence" value="ECO:0007669"/>
    <property type="project" value="InterPro"/>
</dbReference>
<feature type="transmembrane region" description="Helical" evidence="13">
    <location>
        <begin position="341"/>
        <end position="362"/>
    </location>
</feature>
<dbReference type="RefSeq" id="WP_126163993.1">
    <property type="nucleotide sequence ID" value="NZ_RQPJ01000021.1"/>
</dbReference>
<feature type="transmembrane region" description="Helical" evidence="13">
    <location>
        <begin position="87"/>
        <end position="109"/>
    </location>
</feature>
<feature type="domain" description="RCK N-terminal" evidence="14">
    <location>
        <begin position="417"/>
        <end position="541"/>
    </location>
</feature>
<evidence type="ECO:0000256" key="13">
    <source>
        <dbReference type="SAM" id="Phobius"/>
    </source>
</evidence>
<dbReference type="InterPro" id="IPR036291">
    <property type="entry name" value="NAD(P)-bd_dom_sf"/>
</dbReference>
<dbReference type="PANTHER" id="PTHR46157">
    <property type="entry name" value="K(+) EFFLUX ANTIPORTER 3, CHLOROPLASTIC"/>
    <property type="match status" value="1"/>
</dbReference>
<evidence type="ECO:0000256" key="9">
    <source>
        <dbReference type="ARBA" id="ARBA00022989"/>
    </source>
</evidence>
<evidence type="ECO:0000313" key="15">
    <source>
        <dbReference type="EMBL" id="RTE52307.1"/>
    </source>
</evidence>
<gene>
    <name evidence="15" type="ORF">EHW67_19200</name>
</gene>
<keyword evidence="16" id="KW-1185">Reference proteome</keyword>
<dbReference type="AlphaFoldDB" id="A0A3S0AKK7"/>
<keyword evidence="5" id="KW-1003">Cell membrane</keyword>
<keyword evidence="3" id="KW-0813">Transport</keyword>
<reference evidence="15 16" key="1">
    <citation type="submission" date="2018-11" db="EMBL/GenBank/DDBJ databases">
        <title>Arenibacter aquaticus sp.nov., a marine bacterium isolated from surface seawater in the South China Sea.</title>
        <authorList>
            <person name="Guo J."/>
            <person name="Sun J."/>
        </authorList>
    </citation>
    <scope>NUCLEOTIDE SEQUENCE [LARGE SCALE GENOMIC DNA]</scope>
    <source>
        <strain evidence="15 16">GUO666</strain>
    </source>
</reference>
<feature type="transmembrane region" description="Helical" evidence="13">
    <location>
        <begin position="374"/>
        <end position="392"/>
    </location>
</feature>
<sequence>MKGSILFEAIVFLSGAVICVPLAKRLGLSSVLGYLLAGILIGPYVLGFVGEEGEDILHFAEFGVVMMLFLIGLEIEPKNFWGMRKTILGMGGTQVIGTMLLSYLGFSFFGYGWKVALTISMAVALSSTAITLQTIKEKRLLNTTYGASSFSILLFQDIIVILMLAVIPLLATSDPTASAAAHSNADHSALIDNLPIGLQTLAVILSVVTVVVTGRYLIVPLLRVVAMARVRELLTASALLIVLGITFLMQLVGLSPALGAFLGGVVLATSEFKHELESTLEPFKGLLLGLFFMAVGASINFIVIGEYPLLISGLVIGVILIKGIVLFAVGSLFKMKIDQKLLLTVGLAQIGEFAFVLLSFAYQLNILDTGQLDMMLVVTALTMTLAPILGLLNERFVLARIGTKKTEHGPIDHIAKSHKVILVGFGHFGSTVGRFLRASGVEATILDQDSNRVELLRKMGFDVYYGDATRLELLESAGISDAHILVCAIDDPDISIPLAKSLKEKFPDLKLMFRAKNRYDAYELLQLGIENVYRESLETSVKLAADVLHHMGHRKYTVHRQSQKFIQYDEESLRRLSDRPKSRKEYIFKVREEIQQQEKQLEEDLKRGIISDDRQWDTHEMQMSARKKSPPN</sequence>
<feature type="transmembrane region" description="Helical" evidence="13">
    <location>
        <begin position="6"/>
        <end position="24"/>
    </location>
</feature>
<dbReference type="Pfam" id="PF00999">
    <property type="entry name" value="Na_H_Exchanger"/>
    <property type="match status" value="1"/>
</dbReference>
<evidence type="ECO:0000259" key="14">
    <source>
        <dbReference type="PROSITE" id="PS51201"/>
    </source>
</evidence>